<keyword evidence="4 7" id="KW-1133">Transmembrane helix</keyword>
<evidence type="ECO:0000256" key="3">
    <source>
        <dbReference type="ARBA" id="ARBA00022737"/>
    </source>
</evidence>
<keyword evidence="2 7" id="KW-0812">Transmembrane</keyword>
<evidence type="ECO:0000256" key="5">
    <source>
        <dbReference type="ARBA" id="ARBA00023043"/>
    </source>
</evidence>
<dbReference type="Proteomes" id="UP000694720">
    <property type="component" value="Unplaced"/>
</dbReference>
<evidence type="ECO:0000313" key="9">
    <source>
        <dbReference type="Ensembl" id="ENSSSCP00035042483.1"/>
    </source>
</evidence>
<dbReference type="PANTHER" id="PTHR10582">
    <property type="entry name" value="TRANSIENT RECEPTOR POTENTIAL ION CHANNEL PROTEIN"/>
    <property type="match status" value="1"/>
</dbReference>
<sequence length="288" mass="32825">MAAFDNQLRKFMSVTISSCELVPAGSSTPQPPGSVRIPDVRFSRKGAGVQPASAGTETDCVLGRRRAENRNRRQVFPGEVILHDVLKFLFVYIVFLLGFGVALASLIEKCSKDNKDCTSYGSFSDAVLELFKLTIGLGDLNIQQNSKYPILFLFLLITYVILTFVLLLNMLIALMGETVEDVSKESERIWRLQRARTILEFEKMLPEWLRSRFRMGELCKVAEEDFRLCLRINEVKWTEWKTHVSFLNEDPGPGRRTDFNKIQDSSRSNSKTTLNAFDEMEEFPETSV</sequence>
<keyword evidence="3" id="KW-0677">Repeat</keyword>
<reference evidence="9" key="1">
    <citation type="submission" date="2025-05" db="UniProtKB">
        <authorList>
            <consortium name="Ensembl"/>
        </authorList>
    </citation>
    <scope>IDENTIFICATION</scope>
</reference>
<evidence type="ECO:0000256" key="4">
    <source>
        <dbReference type="ARBA" id="ARBA00022989"/>
    </source>
</evidence>
<dbReference type="PANTHER" id="PTHR10582:SF6">
    <property type="entry name" value="TRANSIENT RECEPTOR POTENTIAL CATION CHANNEL SUBFAMILY V MEMBER 3"/>
    <property type="match status" value="1"/>
</dbReference>
<feature type="transmembrane region" description="Helical" evidence="7">
    <location>
        <begin position="89"/>
        <end position="107"/>
    </location>
</feature>
<keyword evidence="5" id="KW-0040">ANK repeat</keyword>
<dbReference type="Pfam" id="PF00520">
    <property type="entry name" value="Ion_trans"/>
    <property type="match status" value="1"/>
</dbReference>
<feature type="transmembrane region" description="Helical" evidence="7">
    <location>
        <begin position="150"/>
        <end position="175"/>
    </location>
</feature>
<dbReference type="AlphaFoldDB" id="A0A8D1D4F5"/>
<dbReference type="GO" id="GO:0005216">
    <property type="term" value="F:monoatomic ion channel activity"/>
    <property type="evidence" value="ECO:0007669"/>
    <property type="project" value="InterPro"/>
</dbReference>
<protein>
    <recommendedName>
        <fullName evidence="8">Ion transport domain-containing protein</fullName>
    </recommendedName>
</protein>
<evidence type="ECO:0000256" key="6">
    <source>
        <dbReference type="ARBA" id="ARBA00023136"/>
    </source>
</evidence>
<dbReference type="FunFam" id="1.10.287.70:FF:000085">
    <property type="entry name" value="Transient receptor potential cation channel subfamily V member 3"/>
    <property type="match status" value="1"/>
</dbReference>
<evidence type="ECO:0000256" key="7">
    <source>
        <dbReference type="SAM" id="Phobius"/>
    </source>
</evidence>
<accession>A0A8D1D4F5</accession>
<name>A0A8D1D4F5_PIG</name>
<evidence type="ECO:0000259" key="8">
    <source>
        <dbReference type="Pfam" id="PF00520"/>
    </source>
</evidence>
<dbReference type="Gene3D" id="1.10.287.70">
    <property type="match status" value="1"/>
</dbReference>
<evidence type="ECO:0000256" key="2">
    <source>
        <dbReference type="ARBA" id="ARBA00022692"/>
    </source>
</evidence>
<keyword evidence="6 7" id="KW-0472">Membrane</keyword>
<feature type="domain" description="Ion transport" evidence="8">
    <location>
        <begin position="82"/>
        <end position="186"/>
    </location>
</feature>
<dbReference type="InterPro" id="IPR008347">
    <property type="entry name" value="TrpV1-4"/>
</dbReference>
<dbReference type="InterPro" id="IPR024862">
    <property type="entry name" value="TRPV"/>
</dbReference>
<comment type="subcellular location">
    <subcellularLocation>
        <location evidence="1">Membrane</location>
        <topology evidence="1">Multi-pass membrane protein</topology>
    </subcellularLocation>
</comment>
<evidence type="ECO:0000256" key="1">
    <source>
        <dbReference type="ARBA" id="ARBA00004141"/>
    </source>
</evidence>
<dbReference type="PRINTS" id="PR01768">
    <property type="entry name" value="TRPVRECEPTOR"/>
</dbReference>
<proteinExistence type="predicted"/>
<organism evidence="9 10">
    <name type="scientific">Sus scrofa</name>
    <name type="common">Pig</name>
    <dbReference type="NCBI Taxonomy" id="9823"/>
    <lineage>
        <taxon>Eukaryota</taxon>
        <taxon>Metazoa</taxon>
        <taxon>Chordata</taxon>
        <taxon>Craniata</taxon>
        <taxon>Vertebrata</taxon>
        <taxon>Euteleostomi</taxon>
        <taxon>Mammalia</taxon>
        <taxon>Eutheria</taxon>
        <taxon>Laurasiatheria</taxon>
        <taxon>Artiodactyla</taxon>
        <taxon>Suina</taxon>
        <taxon>Suidae</taxon>
        <taxon>Sus</taxon>
    </lineage>
</organism>
<dbReference type="InterPro" id="IPR005821">
    <property type="entry name" value="Ion_trans_dom"/>
</dbReference>
<dbReference type="Ensembl" id="ENSSSCT00055061209.1">
    <property type="protein sequence ID" value="ENSSSCP00055049088.1"/>
    <property type="gene ID" value="ENSSSCG00055030691.1"/>
</dbReference>
<dbReference type="GO" id="GO:0016020">
    <property type="term" value="C:membrane"/>
    <property type="evidence" value="ECO:0007669"/>
    <property type="project" value="UniProtKB-SubCell"/>
</dbReference>
<evidence type="ECO:0000313" key="10">
    <source>
        <dbReference type="Proteomes" id="UP000694720"/>
    </source>
</evidence>
<dbReference type="Proteomes" id="UP000694724">
    <property type="component" value="Unplaced"/>
</dbReference>
<dbReference type="Ensembl" id="ENSSSCT00035100126.1">
    <property type="protein sequence ID" value="ENSSSCP00035042483.1"/>
    <property type="gene ID" value="ENSSSCG00035073828.1"/>
</dbReference>